<comment type="similarity">
    <text evidence="2">Belongs to the BshC family.</text>
</comment>
<dbReference type="HAMAP" id="MF_01867">
    <property type="entry name" value="BshC"/>
    <property type="match status" value="1"/>
</dbReference>
<reference evidence="5" key="1">
    <citation type="submission" date="2022-07" db="EMBL/GenBank/DDBJ databases">
        <authorList>
            <person name="Li W.-J."/>
            <person name="Deng Q.-Q."/>
        </authorList>
    </citation>
    <scope>NUCLEOTIDE SEQUENCE</scope>
    <source>
        <strain evidence="5">SYSU M60031</strain>
    </source>
</reference>
<dbReference type="PROSITE" id="PS51257">
    <property type="entry name" value="PROKAR_LIPOPROTEIN"/>
    <property type="match status" value="1"/>
</dbReference>
<proteinExistence type="inferred from homology"/>
<organism evidence="5 6">
    <name type="scientific">Ectobacillus ponti</name>
    <dbReference type="NCBI Taxonomy" id="2961894"/>
    <lineage>
        <taxon>Bacteria</taxon>
        <taxon>Bacillati</taxon>
        <taxon>Bacillota</taxon>
        <taxon>Bacilli</taxon>
        <taxon>Bacillales</taxon>
        <taxon>Bacillaceae</taxon>
        <taxon>Ectobacillus</taxon>
    </lineage>
</organism>
<dbReference type="PIRSF" id="PIRSF012535">
    <property type="entry name" value="UCP012535"/>
    <property type="match status" value="1"/>
</dbReference>
<dbReference type="EMBL" id="JANCLT010000010">
    <property type="protein sequence ID" value="MCP8970253.1"/>
    <property type="molecule type" value="Genomic_DNA"/>
</dbReference>
<dbReference type="Proteomes" id="UP001156102">
    <property type="component" value="Unassembled WGS sequence"/>
</dbReference>
<dbReference type="EC" id="6.-.-.-" evidence="2"/>
<evidence type="ECO:0000313" key="6">
    <source>
        <dbReference type="Proteomes" id="UP001156102"/>
    </source>
</evidence>
<accession>A0AA41XCA1</accession>
<feature type="domain" description="Bacillithiol biosynthesis BshC N-terminal Rossmann-like" evidence="3">
    <location>
        <begin position="11"/>
        <end position="376"/>
    </location>
</feature>
<keyword evidence="6" id="KW-1185">Reference proteome</keyword>
<feature type="domain" description="Bacillithiol biosynthesis BshC C-terminal coiled-coil" evidence="4">
    <location>
        <begin position="379"/>
        <end position="536"/>
    </location>
</feature>
<dbReference type="Pfam" id="PF24850">
    <property type="entry name" value="CC_BshC"/>
    <property type="match status" value="1"/>
</dbReference>
<dbReference type="RefSeq" id="WP_254760171.1">
    <property type="nucleotide sequence ID" value="NZ_JANCLT010000010.1"/>
</dbReference>
<evidence type="ECO:0000259" key="3">
    <source>
        <dbReference type="Pfam" id="PF10079"/>
    </source>
</evidence>
<keyword evidence="1 2" id="KW-0436">Ligase</keyword>
<protein>
    <recommendedName>
        <fullName evidence="2">Putative cysteine ligase BshC</fullName>
        <ecNumber evidence="2">6.-.-.-</ecNumber>
    </recommendedName>
</protein>
<dbReference type="InterPro" id="IPR055398">
    <property type="entry name" value="Rossmann-like_BshC"/>
</dbReference>
<dbReference type="Pfam" id="PF10079">
    <property type="entry name" value="Rossmann-like_BshC"/>
    <property type="match status" value="1"/>
</dbReference>
<dbReference type="InterPro" id="IPR011199">
    <property type="entry name" value="Bacillithiol_biosynth_BshC"/>
</dbReference>
<evidence type="ECO:0000256" key="2">
    <source>
        <dbReference type="HAMAP-Rule" id="MF_01867"/>
    </source>
</evidence>
<sequence>MELRELSVPLQGAAGDYASPSSFIASCFDYAPSDEGYQQRLQEIRNRVYPRQELVRHLLQYNADLGAGKLTMDNIRALGEEQTYTVIGGQQAGLLTGPLYTIHKIVSILQLAREQEQKLGVRVVPVFWIAGEDHDLEEINHVFVLRDKQVKKHVLPQKTWQKLSASDMELDQAAALQWVEDVFKTYRETAYTNDLLQLVKRCLQASRTYVDFFARLITVLFQEQGLILVDSGHDELRRIEKPFLLKLLQSQEGIRGALARQQEKVQQAGYPLMITTKPTSIHLFFHTESGRHLLHREAGGFSYEGGRQLLSEEALLQQADREPDRFSNNVVTRPLMQDYLFPTLAFIGGPGEVAYWAELQEVFHEMDFRMPPVVLRHMITHIERGVQTDMRELSLGEEKVLTGQLASAREQWLSQQVEEPVAEVFAAARGQIGQVHEQLRGMAERVSPGLQPFARKNAAKIEEQLLLFERMVQRSIEERHGMVLTKFDRIAVSLRPLQAPQERIWNVMYYLNEYGFSFAADLSVLPYQWNGTHKCVVL</sequence>
<gene>
    <name evidence="2 5" type="primary">bshC</name>
    <name evidence="5" type="ORF">NK662_17160</name>
</gene>
<dbReference type="NCBIfam" id="TIGR03998">
    <property type="entry name" value="thiol_BshC"/>
    <property type="match status" value="1"/>
</dbReference>
<dbReference type="AlphaFoldDB" id="A0AA41XCA1"/>
<evidence type="ECO:0000259" key="4">
    <source>
        <dbReference type="Pfam" id="PF24850"/>
    </source>
</evidence>
<comment type="function">
    <text evidence="2">Involved in bacillithiol (BSH) biosynthesis. May catalyze the last step of the pathway, the addition of cysteine to glucosamine malate (GlcN-Mal) to generate BSH.</text>
</comment>
<evidence type="ECO:0000313" key="5">
    <source>
        <dbReference type="EMBL" id="MCP8970253.1"/>
    </source>
</evidence>
<comment type="caution">
    <text evidence="5">The sequence shown here is derived from an EMBL/GenBank/DDBJ whole genome shotgun (WGS) entry which is preliminary data.</text>
</comment>
<dbReference type="GO" id="GO:0016874">
    <property type="term" value="F:ligase activity"/>
    <property type="evidence" value="ECO:0007669"/>
    <property type="project" value="UniProtKB-UniRule"/>
</dbReference>
<evidence type="ECO:0000256" key="1">
    <source>
        <dbReference type="ARBA" id="ARBA00022598"/>
    </source>
</evidence>
<name>A0AA41XCA1_9BACI</name>
<dbReference type="InterPro" id="IPR055399">
    <property type="entry name" value="CC_BshC"/>
</dbReference>